<gene>
    <name evidence="2" type="ORF">MYCIT1_LOCUS34241</name>
</gene>
<comment type="caution">
    <text evidence="2">The sequence shown here is derived from an EMBL/GenBank/DDBJ whole genome shotgun (WGS) entry which is preliminary data.</text>
</comment>
<reference evidence="2" key="1">
    <citation type="submission" date="2023-11" db="EMBL/GenBank/DDBJ databases">
        <authorList>
            <person name="De Vega J J."/>
            <person name="De Vega J J."/>
        </authorList>
    </citation>
    <scope>NUCLEOTIDE SEQUENCE</scope>
</reference>
<dbReference type="Proteomes" id="UP001295794">
    <property type="component" value="Unassembled WGS sequence"/>
</dbReference>
<dbReference type="AlphaFoldDB" id="A0AAD2K720"/>
<sequence length="175" mass="18387">MTAPPISFTLTDKRTAHTTIATYNILASIMDTRSKAHAAANREPLNLNQGSGLNKQNVAGNERSTNLQGGGGLNSGASGMHGDLSSTGMHGAGNTMRGQEQYDNSAMGMSAGAGDQQYNPSATWSQDGPDSDKVSTGDKIQGSLEKAAGKMTGNPGLQERGQQRKMGEFREKRDI</sequence>
<feature type="region of interest" description="Disordered" evidence="1">
    <location>
        <begin position="43"/>
        <end position="175"/>
    </location>
</feature>
<feature type="compositionally biased region" description="Basic and acidic residues" evidence="1">
    <location>
        <begin position="161"/>
        <end position="175"/>
    </location>
</feature>
<keyword evidence="3" id="KW-1185">Reference proteome</keyword>
<protein>
    <recommendedName>
        <fullName evidence="4">CsbD-like domain-containing protein</fullName>
    </recommendedName>
</protein>
<dbReference type="EMBL" id="CAVNYO010000455">
    <property type="protein sequence ID" value="CAK5282473.1"/>
    <property type="molecule type" value="Genomic_DNA"/>
</dbReference>
<proteinExistence type="predicted"/>
<organism evidence="2 3">
    <name type="scientific">Mycena citricolor</name>
    <dbReference type="NCBI Taxonomy" id="2018698"/>
    <lineage>
        <taxon>Eukaryota</taxon>
        <taxon>Fungi</taxon>
        <taxon>Dikarya</taxon>
        <taxon>Basidiomycota</taxon>
        <taxon>Agaricomycotina</taxon>
        <taxon>Agaricomycetes</taxon>
        <taxon>Agaricomycetidae</taxon>
        <taxon>Agaricales</taxon>
        <taxon>Marasmiineae</taxon>
        <taxon>Mycenaceae</taxon>
        <taxon>Mycena</taxon>
    </lineage>
</organism>
<evidence type="ECO:0000313" key="2">
    <source>
        <dbReference type="EMBL" id="CAK5282473.1"/>
    </source>
</evidence>
<feature type="compositionally biased region" description="Polar residues" evidence="1">
    <location>
        <begin position="116"/>
        <end position="128"/>
    </location>
</feature>
<name>A0AAD2K720_9AGAR</name>
<evidence type="ECO:0008006" key="4">
    <source>
        <dbReference type="Google" id="ProtNLM"/>
    </source>
</evidence>
<accession>A0AAD2K720</accession>
<evidence type="ECO:0000256" key="1">
    <source>
        <dbReference type="SAM" id="MobiDB-lite"/>
    </source>
</evidence>
<feature type="compositionally biased region" description="Polar residues" evidence="1">
    <location>
        <begin position="46"/>
        <end position="67"/>
    </location>
</feature>
<evidence type="ECO:0000313" key="3">
    <source>
        <dbReference type="Proteomes" id="UP001295794"/>
    </source>
</evidence>